<dbReference type="RefSeq" id="WP_073058426.1">
    <property type="nucleotide sequence ID" value="NZ_FQUP01000008.1"/>
</dbReference>
<reference evidence="2 3" key="1">
    <citation type="submission" date="2016-11" db="EMBL/GenBank/DDBJ databases">
        <authorList>
            <person name="Jaros S."/>
            <person name="Januszkiewicz K."/>
            <person name="Wedrychowicz H."/>
        </authorList>
    </citation>
    <scope>NUCLEOTIDE SEQUENCE [LARGE SCALE GENOMIC DNA]</scope>
    <source>
        <strain evidence="2 3">DSM 19436</strain>
    </source>
</reference>
<accession>A0A1M5NA19</accession>
<feature type="transmembrane region" description="Helical" evidence="1">
    <location>
        <begin position="6"/>
        <end position="26"/>
    </location>
</feature>
<feature type="transmembrane region" description="Helical" evidence="1">
    <location>
        <begin position="116"/>
        <end position="134"/>
    </location>
</feature>
<organism evidence="2 3">
    <name type="scientific">Kaistia soli DSM 19436</name>
    <dbReference type="NCBI Taxonomy" id="1122133"/>
    <lineage>
        <taxon>Bacteria</taxon>
        <taxon>Pseudomonadati</taxon>
        <taxon>Pseudomonadota</taxon>
        <taxon>Alphaproteobacteria</taxon>
        <taxon>Hyphomicrobiales</taxon>
        <taxon>Kaistiaceae</taxon>
        <taxon>Kaistia</taxon>
    </lineage>
</organism>
<feature type="transmembrane region" description="Helical" evidence="1">
    <location>
        <begin position="431"/>
        <end position="453"/>
    </location>
</feature>
<evidence type="ECO:0000256" key="1">
    <source>
        <dbReference type="SAM" id="Phobius"/>
    </source>
</evidence>
<feature type="transmembrane region" description="Helical" evidence="1">
    <location>
        <begin position="474"/>
        <end position="502"/>
    </location>
</feature>
<evidence type="ECO:0000313" key="2">
    <source>
        <dbReference type="EMBL" id="SHG86292.1"/>
    </source>
</evidence>
<feature type="transmembrane region" description="Helical" evidence="1">
    <location>
        <begin position="350"/>
        <end position="371"/>
    </location>
</feature>
<dbReference type="EMBL" id="FQUP01000008">
    <property type="protein sequence ID" value="SHG86292.1"/>
    <property type="molecule type" value="Genomic_DNA"/>
</dbReference>
<keyword evidence="1" id="KW-0472">Membrane</keyword>
<protein>
    <submittedName>
        <fullName evidence="2">Uncharacterized protein</fullName>
    </submittedName>
</protein>
<feature type="transmembrane region" description="Helical" evidence="1">
    <location>
        <begin position="596"/>
        <end position="613"/>
    </location>
</feature>
<evidence type="ECO:0000313" key="3">
    <source>
        <dbReference type="Proteomes" id="UP000184485"/>
    </source>
</evidence>
<dbReference type="AlphaFoldDB" id="A0A1M5NA19"/>
<feature type="transmembrane region" description="Helical" evidence="1">
    <location>
        <begin position="522"/>
        <end position="542"/>
    </location>
</feature>
<keyword evidence="3" id="KW-1185">Reference proteome</keyword>
<keyword evidence="1" id="KW-0812">Transmembrane</keyword>
<dbReference type="OrthoDB" id="7857051at2"/>
<feature type="transmembrane region" description="Helical" evidence="1">
    <location>
        <begin position="47"/>
        <end position="72"/>
    </location>
</feature>
<keyword evidence="1" id="KW-1133">Transmembrane helix</keyword>
<name>A0A1M5NA19_9HYPH</name>
<proteinExistence type="predicted"/>
<feature type="transmembrane region" description="Helical" evidence="1">
    <location>
        <begin position="554"/>
        <end position="576"/>
    </location>
</feature>
<sequence length="629" mass="69730">MNDLIYIGSVLVGATTLLIEAFRNFNSQTGNHPFSLHPILRDVEVRNLCTTGEVIAGFAFYSAMYLIVYTVVLGSAEIYQLLVSASNARNEIGATDNVLAVTDPSLLSATNYGKPIFVSALLISFLSIGAVKPIEATMRGLAHRLAGIPRGVYKVIESLRDVSYTEFIERQPGPLVMAFHEATASLFKDGQLDPRFRLIRSEYSSIEDSLATIDYLAVATNDTNRMLYFPLYQISELTSLSSKLETELAALRTAIGELATEIKASAPLSDGTPDIDTQKLWGLFSNLGGLSANTRSNTMAVFAVFFVRNNRSVFSQGNLLTRKVTGSGPARTPMEKTVRRIQERYNSEQNAFGISLFVAVIVGAILTFTLYDQWTGWKAAGNESLYSEELASAKRDFDSAKKTCTRPRADCEKAEAISRYRASQRDNLVKFAVWDTVHSGLIVLLGVFFVLIGREVRIEQQSWRTEWRFYHFPFLALLSMSFMSGLIAVFASAAVRFLQLGWDVGFRLTQTQIIDLFEQSGVFFAFQFGSGLILAFAALVIMDKHRQLRLMATIAISLLFGAIYVVYTRIVIFISYEGAASTPPGVPFSLEFRDTIMLSTVPLLFMILFAILLETTEAGDRLVEPEAAR</sequence>
<dbReference type="Proteomes" id="UP000184485">
    <property type="component" value="Unassembled WGS sequence"/>
</dbReference>
<gene>
    <name evidence="2" type="ORF">SAMN02745157_4960</name>
</gene>